<organism evidence="2">
    <name type="scientific">Pyrodinium bahamense</name>
    <dbReference type="NCBI Taxonomy" id="73915"/>
    <lineage>
        <taxon>Eukaryota</taxon>
        <taxon>Sar</taxon>
        <taxon>Alveolata</taxon>
        <taxon>Dinophyceae</taxon>
        <taxon>Gonyaulacales</taxon>
        <taxon>Pyrocystaceae</taxon>
        <taxon>Pyrodinium</taxon>
    </lineage>
</organism>
<evidence type="ECO:0000256" key="1">
    <source>
        <dbReference type="SAM" id="MobiDB-lite"/>
    </source>
</evidence>
<proteinExistence type="predicted"/>
<gene>
    <name evidence="2" type="ORF">PBAH0796_LOCUS32099</name>
</gene>
<reference evidence="2" key="1">
    <citation type="submission" date="2021-01" db="EMBL/GenBank/DDBJ databases">
        <authorList>
            <person name="Corre E."/>
            <person name="Pelletier E."/>
            <person name="Niang G."/>
            <person name="Scheremetjew M."/>
            <person name="Finn R."/>
            <person name="Kale V."/>
            <person name="Holt S."/>
            <person name="Cochrane G."/>
            <person name="Meng A."/>
            <person name="Brown T."/>
            <person name="Cohen L."/>
        </authorList>
    </citation>
    <scope>NUCLEOTIDE SEQUENCE</scope>
    <source>
        <strain evidence="2">Pbaha01</strain>
    </source>
</reference>
<protein>
    <submittedName>
        <fullName evidence="2">Uncharacterized protein</fullName>
    </submittedName>
</protein>
<feature type="region of interest" description="Disordered" evidence="1">
    <location>
        <begin position="1"/>
        <end position="22"/>
    </location>
</feature>
<feature type="compositionally biased region" description="Polar residues" evidence="1">
    <location>
        <begin position="1"/>
        <end position="12"/>
    </location>
</feature>
<sequence>MIHSSVPGSASPRSIGAGGRWKQPAATFKRELLQFAHKKLKRPPKFGEDIIYTNSGDGRHFVSEVTLQWPERAPQVFKGGSQMRIKPTYQFAVKTALVALLPGESVGIGVGIGDQNVPPDFIA</sequence>
<dbReference type="AlphaFoldDB" id="A0A7S0BBS3"/>
<name>A0A7S0BBS3_9DINO</name>
<evidence type="ECO:0000313" key="2">
    <source>
        <dbReference type="EMBL" id="CAD8388411.1"/>
    </source>
</evidence>
<dbReference type="EMBL" id="HBEG01052761">
    <property type="protein sequence ID" value="CAD8388411.1"/>
    <property type="molecule type" value="Transcribed_RNA"/>
</dbReference>
<accession>A0A7S0BBS3</accession>